<name>A0AAN7NK45_MYCAM</name>
<dbReference type="AlphaFoldDB" id="A0AAN7NK45"/>
<organism evidence="1 2">
    <name type="scientific">Mycteria americana</name>
    <name type="common">Wood stork</name>
    <dbReference type="NCBI Taxonomy" id="33587"/>
    <lineage>
        <taxon>Eukaryota</taxon>
        <taxon>Metazoa</taxon>
        <taxon>Chordata</taxon>
        <taxon>Craniata</taxon>
        <taxon>Vertebrata</taxon>
        <taxon>Euteleostomi</taxon>
        <taxon>Archelosauria</taxon>
        <taxon>Archosauria</taxon>
        <taxon>Dinosauria</taxon>
        <taxon>Saurischia</taxon>
        <taxon>Theropoda</taxon>
        <taxon>Coelurosauria</taxon>
        <taxon>Aves</taxon>
        <taxon>Neognathae</taxon>
        <taxon>Neoaves</taxon>
        <taxon>Aequornithes</taxon>
        <taxon>Ciconiiformes</taxon>
        <taxon>Ciconiidae</taxon>
        <taxon>Mycteria</taxon>
    </lineage>
</organism>
<proteinExistence type="predicted"/>
<evidence type="ECO:0000313" key="2">
    <source>
        <dbReference type="Proteomes" id="UP001333110"/>
    </source>
</evidence>
<evidence type="ECO:0000313" key="1">
    <source>
        <dbReference type="EMBL" id="KAK4827490.1"/>
    </source>
</evidence>
<accession>A0AAN7NK45</accession>
<comment type="caution">
    <text evidence="1">The sequence shown here is derived from an EMBL/GenBank/DDBJ whole genome shotgun (WGS) entry which is preliminary data.</text>
</comment>
<gene>
    <name evidence="1" type="ORF">QYF61_018790</name>
</gene>
<keyword evidence="2" id="KW-1185">Reference proteome</keyword>
<sequence length="251" mass="28527">MWRENDQTHAEKISYEDRLRELGLFSVEKRRLCGDLMTRYIEEIFTVRVVRHWNRLPREVVDAPSLETFKTKYVFASFWPSAPGPMETYHPNTDNCQELGPAGIRSNVNRAAGVRSAASGSKGAGLFRRLRDGTTSSTSSTELELLKASPDTGGTEAERTLVLRVALYSSDVQTGEQQMYWKAARRCPQSLLFSRLNNPNSLSLSSQERCSSPRIIFVALLWTCSNRSMSFLCWGPQSRMQYSRRGLTRVE</sequence>
<dbReference type="Proteomes" id="UP001333110">
    <property type="component" value="Unassembled WGS sequence"/>
</dbReference>
<protein>
    <submittedName>
        <fullName evidence="1">Uncharacterized protein</fullName>
    </submittedName>
</protein>
<dbReference type="EMBL" id="JAUNZN010000002">
    <property type="protein sequence ID" value="KAK4827490.1"/>
    <property type="molecule type" value="Genomic_DNA"/>
</dbReference>
<reference evidence="1 2" key="1">
    <citation type="journal article" date="2023" name="J. Hered.">
        <title>Chromosome-level genome of the wood stork (Mycteria americana) provides insight into avian chromosome evolution.</title>
        <authorList>
            <person name="Flamio R. Jr."/>
            <person name="Ramstad K.M."/>
        </authorList>
    </citation>
    <scope>NUCLEOTIDE SEQUENCE [LARGE SCALE GENOMIC DNA]</scope>
    <source>
        <strain evidence="1">JAX WOST 10</strain>
    </source>
</reference>